<evidence type="ECO:0000313" key="2">
    <source>
        <dbReference type="EMBL" id="KAH3833282.1"/>
    </source>
</evidence>
<name>A0A9D4QK57_DREPO</name>
<dbReference type="Proteomes" id="UP000828390">
    <property type="component" value="Unassembled WGS sequence"/>
</dbReference>
<dbReference type="PANTHER" id="PTHR13621:SF2">
    <property type="entry name" value="PROLINE-RICH PROTEIN PRCC"/>
    <property type="match status" value="1"/>
</dbReference>
<dbReference type="InterPro" id="IPR018800">
    <property type="entry name" value="PRCC"/>
</dbReference>
<comment type="caution">
    <text evidence="2">The sequence shown here is derived from an EMBL/GenBank/DDBJ whole genome shotgun (WGS) entry which is preliminary data.</text>
</comment>
<dbReference type="GO" id="GO:0005634">
    <property type="term" value="C:nucleus"/>
    <property type="evidence" value="ECO:0007669"/>
    <property type="project" value="TreeGrafter"/>
</dbReference>
<dbReference type="EMBL" id="JAIWYP010000004">
    <property type="protein sequence ID" value="KAH3833282.1"/>
    <property type="molecule type" value="Genomic_DNA"/>
</dbReference>
<feature type="region of interest" description="Disordered" evidence="1">
    <location>
        <begin position="389"/>
        <end position="426"/>
    </location>
</feature>
<accession>A0A9D4QK57</accession>
<reference evidence="2" key="2">
    <citation type="submission" date="2020-11" db="EMBL/GenBank/DDBJ databases">
        <authorList>
            <person name="McCartney M.A."/>
            <person name="Auch B."/>
            <person name="Kono T."/>
            <person name="Mallez S."/>
            <person name="Becker A."/>
            <person name="Gohl D.M."/>
            <person name="Silverstein K.A.T."/>
            <person name="Koren S."/>
            <person name="Bechman K.B."/>
            <person name="Herman A."/>
            <person name="Abrahante J.E."/>
            <person name="Garbe J."/>
        </authorList>
    </citation>
    <scope>NUCLEOTIDE SEQUENCE</scope>
    <source>
        <strain evidence="2">Duluth1</strain>
        <tissue evidence="2">Whole animal</tissue>
    </source>
</reference>
<dbReference type="PANTHER" id="PTHR13621">
    <property type="entry name" value="PROLINE-RICH PROTEIN PRCC"/>
    <property type="match status" value="1"/>
</dbReference>
<feature type="region of interest" description="Disordered" evidence="1">
    <location>
        <begin position="49"/>
        <end position="233"/>
    </location>
</feature>
<dbReference type="Pfam" id="PF10253">
    <property type="entry name" value="PRCC"/>
    <property type="match status" value="1"/>
</dbReference>
<evidence type="ECO:0000256" key="1">
    <source>
        <dbReference type="SAM" id="MobiDB-lite"/>
    </source>
</evidence>
<feature type="compositionally biased region" description="Polar residues" evidence="1">
    <location>
        <begin position="440"/>
        <end position="458"/>
    </location>
</feature>
<protein>
    <recommendedName>
        <fullName evidence="4">Proline-rich protein PRCC</fullName>
    </recommendedName>
</protein>
<reference evidence="2" key="1">
    <citation type="journal article" date="2019" name="bioRxiv">
        <title>The Genome of the Zebra Mussel, Dreissena polymorpha: A Resource for Invasive Species Research.</title>
        <authorList>
            <person name="McCartney M.A."/>
            <person name="Auch B."/>
            <person name="Kono T."/>
            <person name="Mallez S."/>
            <person name="Zhang Y."/>
            <person name="Obille A."/>
            <person name="Becker A."/>
            <person name="Abrahante J.E."/>
            <person name="Garbe J."/>
            <person name="Badalamenti J.P."/>
            <person name="Herman A."/>
            <person name="Mangelson H."/>
            <person name="Liachko I."/>
            <person name="Sullivan S."/>
            <person name="Sone E.D."/>
            <person name="Koren S."/>
            <person name="Silverstein K.A.T."/>
            <person name="Beckman K.B."/>
            <person name="Gohl D.M."/>
        </authorList>
    </citation>
    <scope>NUCLEOTIDE SEQUENCE</scope>
    <source>
        <strain evidence="2">Duluth1</strain>
        <tissue evidence="2">Whole animal</tissue>
    </source>
</reference>
<sequence>MDMSGKMLAGLKDFLSLLDRKSALPEPKSGSANILDKSDVLEDEVKKSGSANILDESDVLEDEVKPKASQVADISKPEPKKSRQPVKITIPALPDSDDEEGPARKKTRLAPSAGKSGLTSLLPAPVHGAKKETNRLLLPYTLTKKSQPSTPKPLQSKSQSTGTVGKASNVTTSLASYGSDSDEDEEEDSQQSINFFSIDSGTKHTGTNSHVEPVVGPTLPPFSQTSGPAEPSVVARPGLIRSSLHLPAPVHQISNSVNHLSNSESVSRQILSADIDAEVISEDIDSANGSLADLAGIAGAVRADAPLVFRGGVTSRNPSIPLSAGPVGPMLPSMSMNEGYDVGYGAGSYPEAEDVESYEQDQEFLRLQGKQKRGREEINIIDVNADDFTDPSEITKHLTEEQSYQSHRKKDDQPSSQQRRKHQIGYLAFQAKERELELKNQWSQNKMTRKQTQAKYGF</sequence>
<evidence type="ECO:0008006" key="4">
    <source>
        <dbReference type="Google" id="ProtNLM"/>
    </source>
</evidence>
<feature type="compositionally biased region" description="Acidic residues" evidence="1">
    <location>
        <begin position="180"/>
        <end position="189"/>
    </location>
</feature>
<gene>
    <name evidence="2" type="ORF">DPMN_106588</name>
</gene>
<evidence type="ECO:0000313" key="3">
    <source>
        <dbReference type="Proteomes" id="UP000828390"/>
    </source>
</evidence>
<proteinExistence type="predicted"/>
<organism evidence="2 3">
    <name type="scientific">Dreissena polymorpha</name>
    <name type="common">Zebra mussel</name>
    <name type="synonym">Mytilus polymorpha</name>
    <dbReference type="NCBI Taxonomy" id="45954"/>
    <lineage>
        <taxon>Eukaryota</taxon>
        <taxon>Metazoa</taxon>
        <taxon>Spiralia</taxon>
        <taxon>Lophotrochozoa</taxon>
        <taxon>Mollusca</taxon>
        <taxon>Bivalvia</taxon>
        <taxon>Autobranchia</taxon>
        <taxon>Heteroconchia</taxon>
        <taxon>Euheterodonta</taxon>
        <taxon>Imparidentia</taxon>
        <taxon>Neoheterodontei</taxon>
        <taxon>Myida</taxon>
        <taxon>Dreissenoidea</taxon>
        <taxon>Dreissenidae</taxon>
        <taxon>Dreissena</taxon>
    </lineage>
</organism>
<dbReference type="AlphaFoldDB" id="A0A9D4QK57"/>
<feature type="compositionally biased region" description="Polar residues" evidence="1">
    <location>
        <begin position="143"/>
        <end position="178"/>
    </location>
</feature>
<feature type="region of interest" description="Disordered" evidence="1">
    <location>
        <begin position="439"/>
        <end position="458"/>
    </location>
</feature>
<keyword evidence="3" id="KW-1185">Reference proteome</keyword>
<feature type="compositionally biased region" description="Polar residues" evidence="1">
    <location>
        <begin position="193"/>
        <end position="210"/>
    </location>
</feature>